<keyword evidence="4" id="KW-1185">Reference proteome</keyword>
<protein>
    <submittedName>
        <fullName evidence="3">NUDIX hydrolase</fullName>
    </submittedName>
</protein>
<evidence type="ECO:0000313" key="3">
    <source>
        <dbReference type="EMBL" id="KAF0428202.1"/>
    </source>
</evidence>
<evidence type="ECO:0000256" key="1">
    <source>
        <dbReference type="SAM" id="MobiDB-lite"/>
    </source>
</evidence>
<gene>
    <name evidence="3" type="ORF">F8M41_005885</name>
</gene>
<dbReference type="Proteomes" id="UP000439903">
    <property type="component" value="Unassembled WGS sequence"/>
</dbReference>
<dbReference type="InterPro" id="IPR000086">
    <property type="entry name" value="NUDIX_hydrolase_dom"/>
</dbReference>
<dbReference type="OrthoDB" id="2480830at2759"/>
<feature type="compositionally biased region" description="Low complexity" evidence="1">
    <location>
        <begin position="146"/>
        <end position="160"/>
    </location>
</feature>
<dbReference type="PROSITE" id="PS51462">
    <property type="entry name" value="NUDIX"/>
    <property type="match status" value="1"/>
</dbReference>
<proteinExistence type="predicted"/>
<evidence type="ECO:0000259" key="2">
    <source>
        <dbReference type="PROSITE" id="PS51462"/>
    </source>
</evidence>
<dbReference type="EMBL" id="WTPW01001570">
    <property type="protein sequence ID" value="KAF0428202.1"/>
    <property type="molecule type" value="Genomic_DNA"/>
</dbReference>
<accession>A0A8H4A5I8</accession>
<evidence type="ECO:0000313" key="4">
    <source>
        <dbReference type="Proteomes" id="UP000439903"/>
    </source>
</evidence>
<dbReference type="Gene3D" id="3.90.79.10">
    <property type="entry name" value="Nucleoside Triphosphate Pyrophosphohydrolase"/>
    <property type="match status" value="1"/>
</dbReference>
<sequence length="398" mass="47865">MVLRLVFKQELNQSINIEPTVEELIDFENWQITNYISDKAYVQFFSNFEKRHEFLLNILDFYQNYRKNYECIKREILPRNRQDDLFKDAQDWRKNSLNSPKHSARFQVLSVFPKPSQSSTISLGSLEPKIDNRENDLEINQSNQESNYQKNQSQDQNKSQESIDQESTNNQFIDLTYINNYKVVKNNIKYEFYIQILNKIKSYGFTVEQLVNQVSPHIEVNKNLQNQLKQNLETFKKVLREFTICILVNGNKKIYLSRQNNSTKDYYTKYQVPNGGKKNNESYKQCARQETFEETQVKVHELEFIGLYEGFRLFFDEKKYMFKCAIYFILIGNQIPKQTKKFNNNKWFAIELKDFGKYNLTDFLREFKQVIIKRINSKFYSIKLKEVHKKKKKSRTDR</sequence>
<reference evidence="3 4" key="1">
    <citation type="journal article" date="2019" name="Environ. Microbiol.">
        <title>At the nexus of three kingdoms: the genome of the mycorrhizal fungus Gigaspora margarita provides insights into plant, endobacterial and fungal interactions.</title>
        <authorList>
            <person name="Venice F."/>
            <person name="Ghignone S."/>
            <person name="Salvioli di Fossalunga A."/>
            <person name="Amselem J."/>
            <person name="Novero M."/>
            <person name="Xianan X."/>
            <person name="Sedzielewska Toro K."/>
            <person name="Morin E."/>
            <person name="Lipzen A."/>
            <person name="Grigoriev I.V."/>
            <person name="Henrissat B."/>
            <person name="Martin F.M."/>
            <person name="Bonfante P."/>
        </authorList>
    </citation>
    <scope>NUCLEOTIDE SEQUENCE [LARGE SCALE GENOMIC DNA]</scope>
    <source>
        <strain evidence="3 4">BEG34</strain>
    </source>
</reference>
<organism evidence="3 4">
    <name type="scientific">Gigaspora margarita</name>
    <dbReference type="NCBI Taxonomy" id="4874"/>
    <lineage>
        <taxon>Eukaryota</taxon>
        <taxon>Fungi</taxon>
        <taxon>Fungi incertae sedis</taxon>
        <taxon>Mucoromycota</taxon>
        <taxon>Glomeromycotina</taxon>
        <taxon>Glomeromycetes</taxon>
        <taxon>Diversisporales</taxon>
        <taxon>Gigasporaceae</taxon>
        <taxon>Gigaspora</taxon>
    </lineage>
</organism>
<dbReference type="Pfam" id="PF00293">
    <property type="entry name" value="NUDIX"/>
    <property type="match status" value="1"/>
</dbReference>
<keyword evidence="3" id="KW-0378">Hydrolase</keyword>
<feature type="domain" description="Nudix hydrolase" evidence="2">
    <location>
        <begin position="238"/>
        <end position="373"/>
    </location>
</feature>
<dbReference type="GO" id="GO:0016787">
    <property type="term" value="F:hydrolase activity"/>
    <property type="evidence" value="ECO:0007669"/>
    <property type="project" value="UniProtKB-KW"/>
</dbReference>
<comment type="caution">
    <text evidence="3">The sequence shown here is derived from an EMBL/GenBank/DDBJ whole genome shotgun (WGS) entry which is preliminary data.</text>
</comment>
<dbReference type="InterPro" id="IPR015797">
    <property type="entry name" value="NUDIX_hydrolase-like_dom_sf"/>
</dbReference>
<name>A0A8H4A5I8_GIGMA</name>
<dbReference type="SUPFAM" id="SSF55811">
    <property type="entry name" value="Nudix"/>
    <property type="match status" value="1"/>
</dbReference>
<feature type="region of interest" description="Disordered" evidence="1">
    <location>
        <begin position="141"/>
        <end position="165"/>
    </location>
</feature>
<dbReference type="AlphaFoldDB" id="A0A8H4A5I8"/>